<comment type="caution">
    <text evidence="3">The sequence shown here is derived from an EMBL/GenBank/DDBJ whole genome shotgun (WGS) entry which is preliminary data.</text>
</comment>
<protein>
    <recommendedName>
        <fullName evidence="2">Sensor histidine kinase NatK-like C-terminal domain-containing protein</fullName>
    </recommendedName>
</protein>
<gene>
    <name evidence="3" type="ORF">GCM10010969_21620</name>
</gene>
<keyword evidence="1" id="KW-0812">Transmembrane</keyword>
<evidence type="ECO:0000256" key="1">
    <source>
        <dbReference type="SAM" id="Phobius"/>
    </source>
</evidence>
<evidence type="ECO:0000259" key="2">
    <source>
        <dbReference type="Pfam" id="PF14501"/>
    </source>
</evidence>
<dbReference type="Proteomes" id="UP000606653">
    <property type="component" value="Unassembled WGS sequence"/>
</dbReference>
<dbReference type="InterPro" id="IPR036890">
    <property type="entry name" value="HATPase_C_sf"/>
</dbReference>
<feature type="transmembrane region" description="Helical" evidence="1">
    <location>
        <begin position="161"/>
        <end position="180"/>
    </location>
</feature>
<feature type="transmembrane region" description="Helical" evidence="1">
    <location>
        <begin position="86"/>
        <end position="107"/>
    </location>
</feature>
<dbReference type="Pfam" id="PF14501">
    <property type="entry name" value="HATPase_c_5"/>
    <property type="match status" value="1"/>
</dbReference>
<dbReference type="CDD" id="cd16935">
    <property type="entry name" value="HATPase_AgrC-ComD-like"/>
    <property type="match status" value="1"/>
</dbReference>
<evidence type="ECO:0000313" key="4">
    <source>
        <dbReference type="Proteomes" id="UP000606653"/>
    </source>
</evidence>
<accession>A0ABQ2L2L8</accession>
<dbReference type="InterPro" id="IPR032834">
    <property type="entry name" value="NatK-like_C"/>
</dbReference>
<feature type="transmembrane region" description="Helical" evidence="1">
    <location>
        <begin position="6"/>
        <end position="26"/>
    </location>
</feature>
<dbReference type="SUPFAM" id="SSF55874">
    <property type="entry name" value="ATPase domain of HSP90 chaperone/DNA topoisomerase II/histidine kinase"/>
    <property type="match status" value="1"/>
</dbReference>
<keyword evidence="1" id="KW-1133">Transmembrane helix</keyword>
<feature type="domain" description="Sensor histidine kinase NatK-like C-terminal" evidence="2">
    <location>
        <begin position="327"/>
        <end position="426"/>
    </location>
</feature>
<feature type="transmembrane region" description="Helical" evidence="1">
    <location>
        <begin position="38"/>
        <end position="56"/>
    </location>
</feature>
<dbReference type="EMBL" id="BMLN01000005">
    <property type="protein sequence ID" value="GGO00427.1"/>
    <property type="molecule type" value="Genomic_DNA"/>
</dbReference>
<dbReference type="PANTHER" id="PTHR40448">
    <property type="entry name" value="TWO-COMPONENT SENSOR HISTIDINE KINASE"/>
    <property type="match status" value="1"/>
</dbReference>
<reference evidence="4" key="1">
    <citation type="journal article" date="2019" name="Int. J. Syst. Evol. Microbiol.">
        <title>The Global Catalogue of Microorganisms (GCM) 10K type strain sequencing project: providing services to taxonomists for standard genome sequencing and annotation.</title>
        <authorList>
            <consortium name="The Broad Institute Genomics Platform"/>
            <consortium name="The Broad Institute Genome Sequencing Center for Infectious Disease"/>
            <person name="Wu L."/>
            <person name="Ma J."/>
        </authorList>
    </citation>
    <scope>NUCLEOTIDE SEQUENCE [LARGE SCALE GENOMIC DNA]</scope>
    <source>
        <strain evidence="4">CGMCC 1.6964</strain>
    </source>
</reference>
<keyword evidence="1" id="KW-0472">Membrane</keyword>
<keyword evidence="4" id="KW-1185">Reference proteome</keyword>
<sequence>MESQTLLILLVVGTTLVMAVQINFYFNSVFGRERSKSSKKYWIAAFLPLAFFYLLWDLPDLPSSLMALGIIFLFAQGYEVSQKLKVMFAILYAVLLTLINLIMLYLLHPSLQVHEAKPDGVPERMLLTLTLLIGCTVMFAVIQAIRLVVKKRRFPLESRYSLVFLCVPLISIYLVNVFTLYSEKNIHYFLSVFGFIVLNVLVVYMLDTVIARFQLTLQNDRMQSQMDYQDANYEKTVHSFKEIKRIIHDTNKHLLVVAEYIERGRGEEAREHIRTMLNEIDNAYQRVNTGNLVVDALVTNALNVAGANGIRMDTELSLREPELPIERYDLCVVLGNMLDNAVEASKSIRMAEDRHVRIQIRSSEKALFIRVRNRTEREVADLHSRKSNPEDHGFGLTNIERMCDKYGGHMTIETEHLTFDNMVMLPFPK</sequence>
<dbReference type="Gene3D" id="3.30.565.10">
    <property type="entry name" value="Histidine kinase-like ATPase, C-terminal domain"/>
    <property type="match status" value="1"/>
</dbReference>
<feature type="transmembrane region" description="Helical" evidence="1">
    <location>
        <begin position="127"/>
        <end position="149"/>
    </location>
</feature>
<name>A0ABQ2L2L8_9BACL</name>
<proteinExistence type="predicted"/>
<organism evidence="3 4">
    <name type="scientific">Saccharibacillus kuerlensis</name>
    <dbReference type="NCBI Taxonomy" id="459527"/>
    <lineage>
        <taxon>Bacteria</taxon>
        <taxon>Bacillati</taxon>
        <taxon>Bacillota</taxon>
        <taxon>Bacilli</taxon>
        <taxon>Bacillales</taxon>
        <taxon>Paenibacillaceae</taxon>
        <taxon>Saccharibacillus</taxon>
    </lineage>
</organism>
<feature type="transmembrane region" description="Helical" evidence="1">
    <location>
        <begin position="186"/>
        <end position="206"/>
    </location>
</feature>
<evidence type="ECO:0000313" key="3">
    <source>
        <dbReference type="EMBL" id="GGO00427.1"/>
    </source>
</evidence>
<dbReference type="PANTHER" id="PTHR40448:SF1">
    <property type="entry name" value="TWO-COMPONENT SENSOR HISTIDINE KINASE"/>
    <property type="match status" value="1"/>
</dbReference>
<feature type="transmembrane region" description="Helical" evidence="1">
    <location>
        <begin position="62"/>
        <end position="79"/>
    </location>
</feature>